<dbReference type="AlphaFoldDB" id="A0A815YMP8"/>
<accession>A0A815YMP8</accession>
<protein>
    <submittedName>
        <fullName evidence="3">Uncharacterized protein</fullName>
    </submittedName>
</protein>
<feature type="region of interest" description="Disordered" evidence="1">
    <location>
        <begin position="476"/>
        <end position="496"/>
    </location>
</feature>
<evidence type="ECO:0000313" key="3">
    <source>
        <dbReference type="EMBL" id="CAF1571650.1"/>
    </source>
</evidence>
<dbReference type="EMBL" id="CAJNOR010005661">
    <property type="protein sequence ID" value="CAF1571650.1"/>
    <property type="molecule type" value="Genomic_DNA"/>
</dbReference>
<evidence type="ECO:0000256" key="1">
    <source>
        <dbReference type="SAM" id="MobiDB-lite"/>
    </source>
</evidence>
<dbReference type="Proteomes" id="UP000663828">
    <property type="component" value="Unassembled WGS sequence"/>
</dbReference>
<evidence type="ECO:0000256" key="2">
    <source>
        <dbReference type="SAM" id="SignalP"/>
    </source>
</evidence>
<keyword evidence="2" id="KW-0732">Signal</keyword>
<dbReference type="InterPro" id="IPR045690">
    <property type="entry name" value="DUF6055"/>
</dbReference>
<organism evidence="3 4">
    <name type="scientific">Adineta ricciae</name>
    <name type="common">Rotifer</name>
    <dbReference type="NCBI Taxonomy" id="249248"/>
    <lineage>
        <taxon>Eukaryota</taxon>
        <taxon>Metazoa</taxon>
        <taxon>Spiralia</taxon>
        <taxon>Gnathifera</taxon>
        <taxon>Rotifera</taxon>
        <taxon>Eurotatoria</taxon>
        <taxon>Bdelloidea</taxon>
        <taxon>Adinetida</taxon>
        <taxon>Adinetidae</taxon>
        <taxon>Adineta</taxon>
    </lineage>
</organism>
<sequence>MKKLKSYLLIVLLLNVTSWVSATSLFSRVKISKGENLKRAATYKVRDPFYALDDPSVNRATSEHFQIIWGNGDTTGTVNSAFVQGNLKNLEAIRSFYIDVIGLGDIGDTRNPSMPGSYKSNVYIALSGLDKINDGWAYVSTDGDGCAYQVLMPGAMRVDPPSWVVPHELAHVFVFHNRGIVPYVWGESIANYLRNEYLYSDYYKYGETVYGPASDFFPAFLLNPESHFPSGKNWYDIWPIFTYINENPDNIAGLGHQAVLNIITHKKETPTFFTTISEVTGVSIKDILGGLSRRLVTMDFKAKRYYLEHLDTFLKVPGHSDKIYTTLQSESGGWMAVPDNKAPQQAGHNIIPLGVYPGKTSITVNFQGMSTAPGADWRVSIVTVTSNKSSRYSSMWNNGANTMNLQGDEKAIYLVIIATPSNMVFLDLEQNGITFPYKIQITSMKKIDAQVSFGGVNVIFFGDYLQYRPVSDSPSHTDFSLSSSSKKKQGKIPSEKEIQQRVSRSLILQMNCVVKLTQQIRTEDIRYLQLLDRLRHGQCNYDDYELLQTRVVGQPSIESLHDSPWN</sequence>
<feature type="chain" id="PRO_5032690161" evidence="2">
    <location>
        <begin position="23"/>
        <end position="566"/>
    </location>
</feature>
<keyword evidence="4" id="KW-1185">Reference proteome</keyword>
<dbReference type="Pfam" id="PF19527">
    <property type="entry name" value="DUF6055"/>
    <property type="match status" value="1"/>
</dbReference>
<evidence type="ECO:0000313" key="4">
    <source>
        <dbReference type="Proteomes" id="UP000663828"/>
    </source>
</evidence>
<proteinExistence type="predicted"/>
<gene>
    <name evidence="3" type="ORF">XAT740_LOCUS44538</name>
</gene>
<feature type="signal peptide" evidence="2">
    <location>
        <begin position="1"/>
        <end position="22"/>
    </location>
</feature>
<feature type="non-terminal residue" evidence="3">
    <location>
        <position position="566"/>
    </location>
</feature>
<name>A0A815YMP8_ADIRI</name>
<comment type="caution">
    <text evidence="3">The sequence shown here is derived from an EMBL/GenBank/DDBJ whole genome shotgun (WGS) entry which is preliminary data.</text>
</comment>
<reference evidence="3" key="1">
    <citation type="submission" date="2021-02" db="EMBL/GenBank/DDBJ databases">
        <authorList>
            <person name="Nowell W R."/>
        </authorList>
    </citation>
    <scope>NUCLEOTIDE SEQUENCE</scope>
</reference>